<evidence type="ECO:0000256" key="1">
    <source>
        <dbReference type="ARBA" id="ARBA00006914"/>
    </source>
</evidence>
<evidence type="ECO:0000259" key="4">
    <source>
        <dbReference type="SMART" id="SM00382"/>
    </source>
</evidence>
<keyword evidence="2" id="KW-0547">Nucleotide-binding</keyword>
<protein>
    <submittedName>
        <fullName evidence="5">AAA family ATPase</fullName>
    </submittedName>
</protein>
<comment type="similarity">
    <text evidence="1">Belongs to the AAA ATPase family.</text>
</comment>
<dbReference type="SUPFAM" id="SSF52540">
    <property type="entry name" value="P-loop containing nucleoside triphosphate hydrolases"/>
    <property type="match status" value="2"/>
</dbReference>
<dbReference type="InterPro" id="IPR050221">
    <property type="entry name" value="26S_Proteasome_ATPase"/>
</dbReference>
<accession>A0ABU7JBN7</accession>
<evidence type="ECO:0000256" key="2">
    <source>
        <dbReference type="ARBA" id="ARBA00022741"/>
    </source>
</evidence>
<comment type="caution">
    <text evidence="5">The sequence shown here is derived from an EMBL/GenBank/DDBJ whole genome shotgun (WGS) entry which is preliminary data.</text>
</comment>
<reference evidence="5 6" key="1">
    <citation type="submission" date="2023-07" db="EMBL/GenBank/DDBJ databases">
        <title>Alkalimonas sp., MEB108 novel, alkaliphilic bacterium isolated from Lonar Lake, India.</title>
        <authorList>
            <person name="Joshi A."/>
            <person name="Thite S."/>
        </authorList>
    </citation>
    <scope>NUCLEOTIDE SEQUENCE [LARGE SCALE GENOMIC DNA]</scope>
    <source>
        <strain evidence="5 6">MEB108</strain>
    </source>
</reference>
<keyword evidence="6" id="KW-1185">Reference proteome</keyword>
<sequence>MQSGLVFYSNYSSANVHNHFEYVSSHLPDLMMAPLDDPIALLKELIAPSKAPCLTEKHYQHINEQVTLLKRYLKQTLKQGAVGVNVLLYGPPGTGKTQLCKVLASSLNQVLYEVSCSDYDGTPVSGMARLKAARAAQLFLATGNHILLFDEVEDVFQQNPFSRSGLSECKGWINQLLENNKVPTFWVSNNISSLDNAYIRRFDMVLELTVPPAKQRAEILQQTSDGLLSKEEALALTRHRQLSPAVITRASKVVQMLGSTTGETAKKHFRQLTEATLKAQGCKVGPGTGMVSNTLYDPTLTQADCDLNELTQGLQQAGAGRLCLYGPPGTGKTAFGHYLAKTMGKELLVKRGSDLISCWVGATEEAIAKAFEEATVNDSILLMDEVDSFLQERSRARNSWEITGVNEMLTQMEAFEGIFIASTNLMHNLDKAALRRFDLKACFGYLKPHQIASLFRRYSKKMGLTQCKEALDKATRLSKLTPGDFAAIARRQRFAPMQHARELTQALLAECELKDDEVSRPIGFVTTQ</sequence>
<proteinExistence type="inferred from homology"/>
<dbReference type="InterPro" id="IPR003959">
    <property type="entry name" value="ATPase_AAA_core"/>
</dbReference>
<keyword evidence="3" id="KW-0067">ATP-binding</keyword>
<dbReference type="InterPro" id="IPR027417">
    <property type="entry name" value="P-loop_NTPase"/>
</dbReference>
<name>A0ABU7JBN7_9GAMM</name>
<dbReference type="CDD" id="cd19481">
    <property type="entry name" value="RecA-like_protease"/>
    <property type="match status" value="2"/>
</dbReference>
<feature type="domain" description="AAA+ ATPase" evidence="4">
    <location>
        <begin position="82"/>
        <end position="212"/>
    </location>
</feature>
<dbReference type="RefSeq" id="WP_330130431.1">
    <property type="nucleotide sequence ID" value="NZ_JAUHLI010000038.1"/>
</dbReference>
<feature type="domain" description="AAA+ ATPase" evidence="4">
    <location>
        <begin position="318"/>
        <end position="447"/>
    </location>
</feature>
<dbReference type="PANTHER" id="PTHR23073">
    <property type="entry name" value="26S PROTEASOME REGULATORY SUBUNIT"/>
    <property type="match status" value="1"/>
</dbReference>
<evidence type="ECO:0000256" key="3">
    <source>
        <dbReference type="ARBA" id="ARBA00022840"/>
    </source>
</evidence>
<evidence type="ECO:0000313" key="5">
    <source>
        <dbReference type="EMBL" id="MEE2003412.1"/>
    </source>
</evidence>
<dbReference type="InterPro" id="IPR003593">
    <property type="entry name" value="AAA+_ATPase"/>
</dbReference>
<dbReference type="EMBL" id="JAUHLI010000038">
    <property type="protein sequence ID" value="MEE2003412.1"/>
    <property type="molecule type" value="Genomic_DNA"/>
</dbReference>
<dbReference type="SMART" id="SM00382">
    <property type="entry name" value="AAA"/>
    <property type="match status" value="2"/>
</dbReference>
<dbReference type="Gene3D" id="3.40.50.300">
    <property type="entry name" value="P-loop containing nucleotide triphosphate hydrolases"/>
    <property type="match status" value="2"/>
</dbReference>
<organism evidence="5 6">
    <name type="scientific">Alkalimonas cellulosilytica</name>
    <dbReference type="NCBI Taxonomy" id="3058395"/>
    <lineage>
        <taxon>Bacteria</taxon>
        <taxon>Pseudomonadati</taxon>
        <taxon>Pseudomonadota</taxon>
        <taxon>Gammaproteobacteria</taxon>
        <taxon>Alkalimonas</taxon>
    </lineage>
</organism>
<dbReference type="Proteomes" id="UP001336314">
    <property type="component" value="Unassembled WGS sequence"/>
</dbReference>
<gene>
    <name evidence="5" type="ORF">QWY20_18355</name>
</gene>
<dbReference type="Pfam" id="PF00004">
    <property type="entry name" value="AAA"/>
    <property type="match status" value="2"/>
</dbReference>
<evidence type="ECO:0000313" key="6">
    <source>
        <dbReference type="Proteomes" id="UP001336314"/>
    </source>
</evidence>